<dbReference type="AlphaFoldDB" id="A0A8K0T8P1"/>
<protein>
    <recommendedName>
        <fullName evidence="5">Secreted protein</fullName>
    </recommendedName>
</protein>
<gene>
    <name evidence="3" type="ORF">B0T11DRAFT_321810</name>
</gene>
<accession>A0A8K0T8P1</accession>
<feature type="non-terminal residue" evidence="3">
    <location>
        <position position="1"/>
    </location>
</feature>
<comment type="caution">
    <text evidence="3">The sequence shown here is derived from an EMBL/GenBank/DDBJ whole genome shotgun (WGS) entry which is preliminary data.</text>
</comment>
<feature type="chain" id="PRO_5035424699" description="Secreted protein" evidence="2">
    <location>
        <begin position="25"/>
        <end position="102"/>
    </location>
</feature>
<evidence type="ECO:0000313" key="3">
    <source>
        <dbReference type="EMBL" id="KAH7350026.1"/>
    </source>
</evidence>
<evidence type="ECO:0000256" key="1">
    <source>
        <dbReference type="SAM" id="MobiDB-lite"/>
    </source>
</evidence>
<evidence type="ECO:0008006" key="5">
    <source>
        <dbReference type="Google" id="ProtNLM"/>
    </source>
</evidence>
<name>A0A8K0T8P1_9PEZI</name>
<dbReference type="EMBL" id="JAGPXD010000006">
    <property type="protein sequence ID" value="KAH7350026.1"/>
    <property type="molecule type" value="Genomic_DNA"/>
</dbReference>
<proteinExistence type="predicted"/>
<keyword evidence="4" id="KW-1185">Reference proteome</keyword>
<sequence length="102" mass="10947">PLSPASRTGRVASSSCLLLLASLACPVPSLLCPCSHSIPFLDPVTLNTNPRPRRAGNRTRCTTQTNPASPRRLADILSFVARLLRSPAFSWPDDSIASCCTR</sequence>
<dbReference type="Proteomes" id="UP000813385">
    <property type="component" value="Unassembled WGS sequence"/>
</dbReference>
<evidence type="ECO:0000256" key="2">
    <source>
        <dbReference type="SAM" id="SignalP"/>
    </source>
</evidence>
<evidence type="ECO:0000313" key="4">
    <source>
        <dbReference type="Proteomes" id="UP000813385"/>
    </source>
</evidence>
<reference evidence="3" key="1">
    <citation type="journal article" date="2021" name="Nat. Commun.">
        <title>Genetic determinants of endophytism in the Arabidopsis root mycobiome.</title>
        <authorList>
            <person name="Mesny F."/>
            <person name="Miyauchi S."/>
            <person name="Thiergart T."/>
            <person name="Pickel B."/>
            <person name="Atanasova L."/>
            <person name="Karlsson M."/>
            <person name="Huettel B."/>
            <person name="Barry K.W."/>
            <person name="Haridas S."/>
            <person name="Chen C."/>
            <person name="Bauer D."/>
            <person name="Andreopoulos W."/>
            <person name="Pangilinan J."/>
            <person name="LaButti K."/>
            <person name="Riley R."/>
            <person name="Lipzen A."/>
            <person name="Clum A."/>
            <person name="Drula E."/>
            <person name="Henrissat B."/>
            <person name="Kohler A."/>
            <person name="Grigoriev I.V."/>
            <person name="Martin F.M."/>
            <person name="Hacquard S."/>
        </authorList>
    </citation>
    <scope>NUCLEOTIDE SEQUENCE</scope>
    <source>
        <strain evidence="3">MPI-CAGE-AT-0016</strain>
    </source>
</reference>
<feature type="signal peptide" evidence="2">
    <location>
        <begin position="1"/>
        <end position="24"/>
    </location>
</feature>
<organism evidence="3 4">
    <name type="scientific">Plectosphaerella cucumerina</name>
    <dbReference type="NCBI Taxonomy" id="40658"/>
    <lineage>
        <taxon>Eukaryota</taxon>
        <taxon>Fungi</taxon>
        <taxon>Dikarya</taxon>
        <taxon>Ascomycota</taxon>
        <taxon>Pezizomycotina</taxon>
        <taxon>Sordariomycetes</taxon>
        <taxon>Hypocreomycetidae</taxon>
        <taxon>Glomerellales</taxon>
        <taxon>Plectosphaerellaceae</taxon>
        <taxon>Plectosphaerella</taxon>
    </lineage>
</organism>
<feature type="region of interest" description="Disordered" evidence="1">
    <location>
        <begin position="49"/>
        <end position="68"/>
    </location>
</feature>
<feature type="compositionally biased region" description="Polar residues" evidence="1">
    <location>
        <begin position="59"/>
        <end position="68"/>
    </location>
</feature>
<keyword evidence="2" id="KW-0732">Signal</keyword>